<dbReference type="InterPro" id="IPR000537">
    <property type="entry name" value="UbiA_prenyltransferase"/>
</dbReference>
<dbReference type="InterPro" id="IPR026046">
    <property type="entry name" value="UBIAD1"/>
</dbReference>
<keyword evidence="4 6" id="KW-1133">Transmembrane helix</keyword>
<evidence type="ECO:0000256" key="5">
    <source>
        <dbReference type="ARBA" id="ARBA00023136"/>
    </source>
</evidence>
<comment type="subcellular location">
    <subcellularLocation>
        <location evidence="1">Membrane</location>
        <topology evidence="1">Multi-pass membrane protein</topology>
    </subcellularLocation>
</comment>
<dbReference type="GO" id="GO:0009234">
    <property type="term" value="P:menaquinone biosynthetic process"/>
    <property type="evidence" value="ECO:0007669"/>
    <property type="project" value="TreeGrafter"/>
</dbReference>
<feature type="transmembrane region" description="Helical" evidence="6">
    <location>
        <begin position="44"/>
        <end position="66"/>
    </location>
</feature>
<keyword evidence="5 6" id="KW-0472">Membrane</keyword>
<dbReference type="GO" id="GO:0042372">
    <property type="term" value="P:phylloquinone biosynthetic process"/>
    <property type="evidence" value="ECO:0007669"/>
    <property type="project" value="InterPro"/>
</dbReference>
<dbReference type="GO" id="GO:0004659">
    <property type="term" value="F:prenyltransferase activity"/>
    <property type="evidence" value="ECO:0007669"/>
    <property type="project" value="InterPro"/>
</dbReference>
<feature type="transmembrane region" description="Helical" evidence="6">
    <location>
        <begin position="87"/>
        <end position="109"/>
    </location>
</feature>
<dbReference type="Pfam" id="PF01040">
    <property type="entry name" value="UbiA"/>
    <property type="match status" value="1"/>
</dbReference>
<proteinExistence type="predicted"/>
<feature type="transmembrane region" description="Helical" evidence="6">
    <location>
        <begin position="169"/>
        <end position="190"/>
    </location>
</feature>
<dbReference type="Proteomes" id="UP001157974">
    <property type="component" value="Unassembled WGS sequence"/>
</dbReference>
<evidence type="ECO:0000256" key="6">
    <source>
        <dbReference type="SAM" id="Phobius"/>
    </source>
</evidence>
<keyword evidence="3 6" id="KW-0812">Transmembrane</keyword>
<reference evidence="7 8" key="1">
    <citation type="journal article" date="2023" name="Nat. Commun.">
        <title>Origin of minicircular mitochondrial genomes in red algae.</title>
        <authorList>
            <person name="Lee Y."/>
            <person name="Cho C.H."/>
            <person name="Lee Y.M."/>
            <person name="Park S.I."/>
            <person name="Yang J.H."/>
            <person name="West J.A."/>
            <person name="Bhattacharya D."/>
            <person name="Yoon H.S."/>
        </authorList>
    </citation>
    <scope>NUCLEOTIDE SEQUENCE [LARGE SCALE GENOMIC DNA]</scope>
    <source>
        <strain evidence="7 8">CCMP1338</strain>
        <tissue evidence="7">Whole cell</tissue>
    </source>
</reference>
<comment type="caution">
    <text evidence="7">The sequence shown here is derived from an EMBL/GenBank/DDBJ whole genome shotgun (WGS) entry which is preliminary data.</text>
</comment>
<dbReference type="EMBL" id="JAMWBK010000005">
    <property type="protein sequence ID" value="KAJ8905111.1"/>
    <property type="molecule type" value="Genomic_DNA"/>
</dbReference>
<accession>A0AAV8UX43</accession>
<sequence length="303" mass="33238">MGVSGDRRLWIAAVKPPIYNSVLVPILVGSSTAKFDGYAVDVTFSLKLAVAAILLLTWCNISNDVFDSMTGVDEDKKESYVKVTGSFWGCLIASKICLIVSMYMFWSFSSKLDDSRIITQLIASAVIAYLYQGPPFRLSYKGVGEILTFFAFGPVGTPVFYYFQAPRSQATSTLIVCSILVGITTSMILFGSHFHQVEQDFKSGKMSPIVRLGTTRGSQVLLASTVMCYLLVFTFSLLGVLPLSSILCTLVAVPLARSMLTLVINHHSEPEKIRPLKMFVAKFHLVFHLCVSASLLTGQVRAL</sequence>
<dbReference type="PANTHER" id="PTHR13929">
    <property type="entry name" value="1,4-DIHYDROXY-2-NAPHTHOATE OCTAPRENYLTRANSFERASE"/>
    <property type="match status" value="1"/>
</dbReference>
<dbReference type="AlphaFoldDB" id="A0AAV8UX43"/>
<evidence type="ECO:0000256" key="3">
    <source>
        <dbReference type="ARBA" id="ARBA00022692"/>
    </source>
</evidence>
<protein>
    <submittedName>
        <fullName evidence="7">Uncharacterized protein</fullName>
    </submittedName>
</protein>
<feature type="transmembrane region" description="Helical" evidence="6">
    <location>
        <begin position="220"/>
        <end position="238"/>
    </location>
</feature>
<dbReference type="CDD" id="cd13962">
    <property type="entry name" value="PT_UbiA_UBIAD1"/>
    <property type="match status" value="1"/>
</dbReference>
<evidence type="ECO:0000256" key="1">
    <source>
        <dbReference type="ARBA" id="ARBA00004141"/>
    </source>
</evidence>
<dbReference type="PIRSF" id="PIRSF005355">
    <property type="entry name" value="UBIAD1"/>
    <property type="match status" value="1"/>
</dbReference>
<evidence type="ECO:0000256" key="2">
    <source>
        <dbReference type="ARBA" id="ARBA00022679"/>
    </source>
</evidence>
<evidence type="ECO:0000313" key="7">
    <source>
        <dbReference type="EMBL" id="KAJ8905111.1"/>
    </source>
</evidence>
<evidence type="ECO:0000313" key="8">
    <source>
        <dbReference type="Proteomes" id="UP001157974"/>
    </source>
</evidence>
<dbReference type="NCBIfam" id="TIGR02235">
    <property type="entry name" value="menA_cyano-plnt"/>
    <property type="match status" value="1"/>
</dbReference>
<feature type="transmembrane region" description="Helical" evidence="6">
    <location>
        <begin position="143"/>
        <end position="163"/>
    </location>
</feature>
<name>A0AAV8UX43_9RHOD</name>
<feature type="transmembrane region" description="Helical" evidence="6">
    <location>
        <begin position="115"/>
        <end position="131"/>
    </location>
</feature>
<gene>
    <name evidence="7" type="ORF">NDN08_001621</name>
</gene>
<dbReference type="GO" id="GO:0016020">
    <property type="term" value="C:membrane"/>
    <property type="evidence" value="ECO:0007669"/>
    <property type="project" value="UniProtKB-SubCell"/>
</dbReference>
<organism evidence="7 8">
    <name type="scientific">Rhodosorus marinus</name>
    <dbReference type="NCBI Taxonomy" id="101924"/>
    <lineage>
        <taxon>Eukaryota</taxon>
        <taxon>Rhodophyta</taxon>
        <taxon>Stylonematophyceae</taxon>
        <taxon>Stylonematales</taxon>
        <taxon>Stylonemataceae</taxon>
        <taxon>Rhodosorus</taxon>
    </lineage>
</organism>
<evidence type="ECO:0000256" key="4">
    <source>
        <dbReference type="ARBA" id="ARBA00022989"/>
    </source>
</evidence>
<keyword evidence="8" id="KW-1185">Reference proteome</keyword>
<dbReference type="PANTHER" id="PTHR13929:SF0">
    <property type="entry name" value="UBIA PRENYLTRANSFERASE DOMAIN-CONTAINING PROTEIN 1"/>
    <property type="match status" value="1"/>
</dbReference>
<dbReference type="InterPro" id="IPR011937">
    <property type="entry name" value="DHNA_phytyltransferase_MenA"/>
</dbReference>
<keyword evidence="2" id="KW-0808">Transferase</keyword>